<keyword evidence="1" id="KW-0472">Membrane</keyword>
<accession>A0A0K2U4P7</accession>
<dbReference type="EMBL" id="HACA01015325">
    <property type="protein sequence ID" value="CDW32686.1"/>
    <property type="molecule type" value="Transcribed_RNA"/>
</dbReference>
<dbReference type="RefSeq" id="XP_040566670.1">
    <property type="nucleotide sequence ID" value="XM_040710736.2"/>
</dbReference>
<keyword evidence="2" id="KW-0732">Signal</keyword>
<evidence type="ECO:0000256" key="2">
    <source>
        <dbReference type="SAM" id="SignalP"/>
    </source>
</evidence>
<feature type="signal peptide" evidence="2">
    <location>
        <begin position="1"/>
        <end position="34"/>
    </location>
</feature>
<dbReference type="RefSeq" id="XP_040566671.1">
    <property type="nucleotide sequence ID" value="XM_040710737.2"/>
</dbReference>
<proteinExistence type="predicted"/>
<name>A0A0K2U4P7_LEPSM</name>
<keyword evidence="1" id="KW-1133">Transmembrane helix</keyword>
<evidence type="ECO:0000256" key="1">
    <source>
        <dbReference type="SAM" id="Phobius"/>
    </source>
</evidence>
<reference evidence="3" key="1">
    <citation type="submission" date="2014-05" db="EMBL/GenBank/DDBJ databases">
        <authorList>
            <person name="Chronopoulou M."/>
        </authorList>
    </citation>
    <scope>NUCLEOTIDE SEQUENCE</scope>
    <source>
        <tissue evidence="3">Whole organism</tissue>
    </source>
</reference>
<dbReference type="OrthoDB" id="10564496at2759"/>
<protein>
    <submittedName>
        <fullName evidence="3">Uncharacterized protein</fullName>
    </submittedName>
</protein>
<keyword evidence="1" id="KW-0812">Transmembrane</keyword>
<feature type="transmembrane region" description="Helical" evidence="1">
    <location>
        <begin position="59"/>
        <end position="85"/>
    </location>
</feature>
<organism evidence="3">
    <name type="scientific">Lepeophtheirus salmonis</name>
    <name type="common">Salmon louse</name>
    <name type="synonym">Caligus salmonis</name>
    <dbReference type="NCBI Taxonomy" id="72036"/>
    <lineage>
        <taxon>Eukaryota</taxon>
        <taxon>Metazoa</taxon>
        <taxon>Ecdysozoa</taxon>
        <taxon>Arthropoda</taxon>
        <taxon>Crustacea</taxon>
        <taxon>Multicrustacea</taxon>
        <taxon>Hexanauplia</taxon>
        <taxon>Copepoda</taxon>
        <taxon>Siphonostomatoida</taxon>
        <taxon>Caligidae</taxon>
        <taxon>Lepeophtheirus</taxon>
    </lineage>
</organism>
<feature type="chain" id="PRO_5005488360" evidence="2">
    <location>
        <begin position="35"/>
        <end position="148"/>
    </location>
</feature>
<sequence>MTSRTTSASRGRTLLTLFTISFLLSSLVPSGVAGAEHGEPTDLVSPRTSSVTLNSNSNIWFNVIVLAPILLIIIFLDFAIFGAIANRSDDLNPVSRLFFHAREGLSNIKNRQAAKRYNRHRYTRSANLAGPLLDSLAKAHQKYEEEEE</sequence>
<dbReference type="KEGG" id="lsm:121116482"/>
<evidence type="ECO:0000313" key="3">
    <source>
        <dbReference type="EMBL" id="CDW32686.1"/>
    </source>
</evidence>
<dbReference type="RefSeq" id="XP_040566669.1">
    <property type="nucleotide sequence ID" value="XM_040710735.2"/>
</dbReference>
<dbReference type="AlphaFoldDB" id="A0A0K2U4P7"/>
<dbReference type="GeneID" id="121116482"/>